<sequence length="135" mass="15277">MDNGSTAAKHDVQTPMQSWEESYSQAFNTICEQFWQSSRRQWQLAMSAPVTQTDRRVATRKPPPRQRPKRIQQAARGLSTCEDHHSIKTHTHYLPEEVRASDHGCCKAEAMHGVKGDLSHPLHLLGLCLYAKGIS</sequence>
<feature type="region of interest" description="Disordered" evidence="1">
    <location>
        <begin position="46"/>
        <end position="81"/>
    </location>
</feature>
<organism evidence="2 3">
    <name type="scientific">Pelobates cultripes</name>
    <name type="common">Western spadefoot toad</name>
    <dbReference type="NCBI Taxonomy" id="61616"/>
    <lineage>
        <taxon>Eukaryota</taxon>
        <taxon>Metazoa</taxon>
        <taxon>Chordata</taxon>
        <taxon>Craniata</taxon>
        <taxon>Vertebrata</taxon>
        <taxon>Euteleostomi</taxon>
        <taxon>Amphibia</taxon>
        <taxon>Batrachia</taxon>
        <taxon>Anura</taxon>
        <taxon>Pelobatoidea</taxon>
        <taxon>Pelobatidae</taxon>
        <taxon>Pelobates</taxon>
    </lineage>
</organism>
<evidence type="ECO:0000313" key="2">
    <source>
        <dbReference type="EMBL" id="CAH2255580.1"/>
    </source>
</evidence>
<keyword evidence="3" id="KW-1185">Reference proteome</keyword>
<dbReference type="EMBL" id="OW240913">
    <property type="protein sequence ID" value="CAH2255580.1"/>
    <property type="molecule type" value="Genomic_DNA"/>
</dbReference>
<protein>
    <submittedName>
        <fullName evidence="2">Uncharacterized protein</fullName>
    </submittedName>
</protein>
<dbReference type="AlphaFoldDB" id="A0AAD1RIS3"/>
<dbReference type="Proteomes" id="UP001295444">
    <property type="component" value="Chromosome 02"/>
</dbReference>
<feature type="compositionally biased region" description="Basic residues" evidence="1">
    <location>
        <begin position="58"/>
        <end position="70"/>
    </location>
</feature>
<reference evidence="2" key="1">
    <citation type="submission" date="2022-03" db="EMBL/GenBank/DDBJ databases">
        <authorList>
            <person name="Alioto T."/>
            <person name="Alioto T."/>
            <person name="Gomez Garrido J."/>
        </authorList>
    </citation>
    <scope>NUCLEOTIDE SEQUENCE</scope>
</reference>
<name>A0AAD1RIS3_PELCU</name>
<evidence type="ECO:0000313" key="3">
    <source>
        <dbReference type="Proteomes" id="UP001295444"/>
    </source>
</evidence>
<gene>
    <name evidence="2" type="ORF">PECUL_23A053880</name>
</gene>
<proteinExistence type="predicted"/>
<accession>A0AAD1RIS3</accession>
<evidence type="ECO:0000256" key="1">
    <source>
        <dbReference type="SAM" id="MobiDB-lite"/>
    </source>
</evidence>